<accession>A0ACB8YTN5</accession>
<evidence type="ECO:0000313" key="1">
    <source>
        <dbReference type="EMBL" id="KAI3688658.1"/>
    </source>
</evidence>
<evidence type="ECO:0000313" key="2">
    <source>
        <dbReference type="Proteomes" id="UP001055811"/>
    </source>
</evidence>
<dbReference type="EMBL" id="CM042017">
    <property type="protein sequence ID" value="KAI3688658.1"/>
    <property type="molecule type" value="Genomic_DNA"/>
</dbReference>
<proteinExistence type="predicted"/>
<gene>
    <name evidence="1" type="ORF">L2E82_46396</name>
</gene>
<reference evidence="2" key="1">
    <citation type="journal article" date="2022" name="Mol. Ecol. Resour.">
        <title>The genomes of chicory, endive, great burdock and yacon provide insights into Asteraceae palaeo-polyploidization history and plant inulin production.</title>
        <authorList>
            <person name="Fan W."/>
            <person name="Wang S."/>
            <person name="Wang H."/>
            <person name="Wang A."/>
            <person name="Jiang F."/>
            <person name="Liu H."/>
            <person name="Zhao H."/>
            <person name="Xu D."/>
            <person name="Zhang Y."/>
        </authorList>
    </citation>
    <scope>NUCLEOTIDE SEQUENCE [LARGE SCALE GENOMIC DNA]</scope>
    <source>
        <strain evidence="2">cv. Punajuju</strain>
    </source>
</reference>
<organism evidence="1 2">
    <name type="scientific">Cichorium intybus</name>
    <name type="common">Chicory</name>
    <dbReference type="NCBI Taxonomy" id="13427"/>
    <lineage>
        <taxon>Eukaryota</taxon>
        <taxon>Viridiplantae</taxon>
        <taxon>Streptophyta</taxon>
        <taxon>Embryophyta</taxon>
        <taxon>Tracheophyta</taxon>
        <taxon>Spermatophyta</taxon>
        <taxon>Magnoliopsida</taxon>
        <taxon>eudicotyledons</taxon>
        <taxon>Gunneridae</taxon>
        <taxon>Pentapetalae</taxon>
        <taxon>asterids</taxon>
        <taxon>campanulids</taxon>
        <taxon>Asterales</taxon>
        <taxon>Asteraceae</taxon>
        <taxon>Cichorioideae</taxon>
        <taxon>Cichorieae</taxon>
        <taxon>Cichoriinae</taxon>
        <taxon>Cichorium</taxon>
    </lineage>
</organism>
<dbReference type="Proteomes" id="UP001055811">
    <property type="component" value="Linkage Group LG09"/>
</dbReference>
<name>A0ACB8YTN5_CICIN</name>
<sequence>MLIRLTSFSLFTWTSALLLPSLAFFVSRTTASHRLLHFTATSPYRQHQDVRYENPSPTTTFDYLSSITASLLAVYKVRFRDMDACLTTIVLSLVCLYGGATQRGETRRHQ</sequence>
<comment type="caution">
    <text evidence="1">The sequence shown here is derived from an EMBL/GenBank/DDBJ whole genome shotgun (WGS) entry which is preliminary data.</text>
</comment>
<keyword evidence="2" id="KW-1185">Reference proteome</keyword>
<protein>
    <submittedName>
        <fullName evidence="1">Uncharacterized protein</fullName>
    </submittedName>
</protein>
<reference evidence="1 2" key="2">
    <citation type="journal article" date="2022" name="Mol. Ecol. Resour.">
        <title>The genomes of chicory, endive, great burdock and yacon provide insights into Asteraceae paleo-polyploidization history and plant inulin production.</title>
        <authorList>
            <person name="Fan W."/>
            <person name="Wang S."/>
            <person name="Wang H."/>
            <person name="Wang A."/>
            <person name="Jiang F."/>
            <person name="Liu H."/>
            <person name="Zhao H."/>
            <person name="Xu D."/>
            <person name="Zhang Y."/>
        </authorList>
    </citation>
    <scope>NUCLEOTIDE SEQUENCE [LARGE SCALE GENOMIC DNA]</scope>
    <source>
        <strain evidence="2">cv. Punajuju</strain>
        <tissue evidence="1">Leaves</tissue>
    </source>
</reference>